<gene>
    <name evidence="6" type="ORF">DX116_17515</name>
</gene>
<dbReference type="Proteomes" id="UP000265581">
    <property type="component" value="Unassembled WGS sequence"/>
</dbReference>
<dbReference type="SUPFAM" id="SSF52540">
    <property type="entry name" value="P-loop containing nucleoside triphosphate hydrolases"/>
    <property type="match status" value="1"/>
</dbReference>
<dbReference type="InterPro" id="IPR003439">
    <property type="entry name" value="ABC_transporter-like_ATP-bd"/>
</dbReference>
<dbReference type="InterPro" id="IPR003593">
    <property type="entry name" value="AAA+_ATPase"/>
</dbReference>
<dbReference type="NCBIfam" id="NF010068">
    <property type="entry name" value="PRK13548.1"/>
    <property type="match status" value="1"/>
</dbReference>
<dbReference type="Gene3D" id="3.40.50.300">
    <property type="entry name" value="P-loop containing nucleotide triphosphate hydrolases"/>
    <property type="match status" value="1"/>
</dbReference>
<dbReference type="GO" id="GO:0016887">
    <property type="term" value="F:ATP hydrolysis activity"/>
    <property type="evidence" value="ECO:0007669"/>
    <property type="project" value="InterPro"/>
</dbReference>
<dbReference type="PANTHER" id="PTHR42794:SF1">
    <property type="entry name" value="HEMIN IMPORT ATP-BINDING PROTEIN HMUV"/>
    <property type="match status" value="1"/>
</dbReference>
<evidence type="ECO:0000259" key="5">
    <source>
        <dbReference type="PROSITE" id="PS50893"/>
    </source>
</evidence>
<evidence type="ECO:0000256" key="3">
    <source>
        <dbReference type="ARBA" id="ARBA00022840"/>
    </source>
</evidence>
<dbReference type="EMBL" id="QUBR01000002">
    <property type="protein sequence ID" value="REK71126.1"/>
    <property type="molecule type" value="Genomic_DNA"/>
</dbReference>
<keyword evidence="7" id="KW-1185">Reference proteome</keyword>
<keyword evidence="1" id="KW-0813">Transport</keyword>
<sequence length="276" mass="29515">MSHGDLCLRLTGVSARLGGHPILHDVTMTVVPGELVALVGPNGAGKTTLLSVMSGDVEPASGRAELDGIDLHRWKVAALARRRAVLPQEQRLAFGFRAVDVVRMGRAPWARRPEEDLDDVVVAESMQRTDVLDLAERSFPTLSGGEKARTSFARVLAQQTSLVLLDEPTAALDIRHQEQVLSEARQLAAEGHAVVAVLHDLTVAAAHADRVCVLAGGRLQADGAPRDVLTPDVLGEVYGHPVDVIDHHGRLVVLPHLIDTRPRSSTEEAACGSARS</sequence>
<dbReference type="PANTHER" id="PTHR42794">
    <property type="entry name" value="HEMIN IMPORT ATP-BINDING PROTEIN HMUV"/>
    <property type="match status" value="1"/>
</dbReference>
<dbReference type="RefSeq" id="WP_119705718.1">
    <property type="nucleotide sequence ID" value="NZ_JBHSOI010000002.1"/>
</dbReference>
<dbReference type="GO" id="GO:0005524">
    <property type="term" value="F:ATP binding"/>
    <property type="evidence" value="ECO:0007669"/>
    <property type="project" value="UniProtKB-KW"/>
</dbReference>
<protein>
    <submittedName>
        <fullName evidence="6">Heme ABC transporter ATP-binding protein</fullName>
    </submittedName>
</protein>
<proteinExistence type="predicted"/>
<keyword evidence="3 6" id="KW-0067">ATP-binding</keyword>
<organism evidence="6 7">
    <name type="scientific">Aeromicrobium endophyticum</name>
    <dbReference type="NCBI Taxonomy" id="2292704"/>
    <lineage>
        <taxon>Bacteria</taxon>
        <taxon>Bacillati</taxon>
        <taxon>Actinomycetota</taxon>
        <taxon>Actinomycetes</taxon>
        <taxon>Propionibacteriales</taxon>
        <taxon>Nocardioidaceae</taxon>
        <taxon>Aeromicrobium</taxon>
    </lineage>
</organism>
<dbReference type="Pfam" id="PF00005">
    <property type="entry name" value="ABC_tran"/>
    <property type="match status" value="1"/>
</dbReference>
<evidence type="ECO:0000313" key="6">
    <source>
        <dbReference type="EMBL" id="REK71126.1"/>
    </source>
</evidence>
<comment type="caution">
    <text evidence="6">The sequence shown here is derived from an EMBL/GenBank/DDBJ whole genome shotgun (WGS) entry which is preliminary data.</text>
</comment>
<keyword evidence="2" id="KW-0547">Nucleotide-binding</keyword>
<reference evidence="6 7" key="1">
    <citation type="submission" date="2018-08" db="EMBL/GenBank/DDBJ databases">
        <title>Aeromicrobium sp. M2KJ-4, whole genome shotgun sequence.</title>
        <authorList>
            <person name="Tuo L."/>
        </authorList>
    </citation>
    <scope>NUCLEOTIDE SEQUENCE [LARGE SCALE GENOMIC DNA]</scope>
    <source>
        <strain evidence="6 7">M2KJ-4</strain>
    </source>
</reference>
<keyword evidence="4" id="KW-1278">Translocase</keyword>
<dbReference type="InterPro" id="IPR027417">
    <property type="entry name" value="P-loop_NTPase"/>
</dbReference>
<dbReference type="AlphaFoldDB" id="A0A371P6L8"/>
<name>A0A371P6L8_9ACTN</name>
<evidence type="ECO:0000256" key="4">
    <source>
        <dbReference type="ARBA" id="ARBA00022967"/>
    </source>
</evidence>
<dbReference type="SMART" id="SM00382">
    <property type="entry name" value="AAA"/>
    <property type="match status" value="1"/>
</dbReference>
<accession>A0A371P6L8</accession>
<dbReference type="OrthoDB" id="5296765at2"/>
<evidence type="ECO:0000256" key="1">
    <source>
        <dbReference type="ARBA" id="ARBA00022448"/>
    </source>
</evidence>
<evidence type="ECO:0000256" key="2">
    <source>
        <dbReference type="ARBA" id="ARBA00022741"/>
    </source>
</evidence>
<dbReference type="PROSITE" id="PS50893">
    <property type="entry name" value="ABC_TRANSPORTER_2"/>
    <property type="match status" value="1"/>
</dbReference>
<dbReference type="CDD" id="cd03214">
    <property type="entry name" value="ABC_Iron-Siderophores_B12_Hemin"/>
    <property type="match status" value="1"/>
</dbReference>
<feature type="domain" description="ABC transporter" evidence="5">
    <location>
        <begin position="8"/>
        <end position="241"/>
    </location>
</feature>
<evidence type="ECO:0000313" key="7">
    <source>
        <dbReference type="Proteomes" id="UP000265581"/>
    </source>
</evidence>